<keyword evidence="1" id="KW-0175">Coiled coil</keyword>
<reference evidence="4" key="1">
    <citation type="journal article" date="2019" name="Int. J. Syst. Evol. Microbiol.">
        <title>The Global Catalogue of Microorganisms (GCM) 10K type strain sequencing project: providing services to taxonomists for standard genome sequencing and annotation.</title>
        <authorList>
            <consortium name="The Broad Institute Genomics Platform"/>
            <consortium name="The Broad Institute Genome Sequencing Center for Infectious Disease"/>
            <person name="Wu L."/>
            <person name="Ma J."/>
        </authorList>
    </citation>
    <scope>NUCLEOTIDE SEQUENCE [LARGE SCALE GENOMIC DNA]</scope>
    <source>
        <strain evidence="4">CGMCC 4.7645</strain>
    </source>
</reference>
<evidence type="ECO:0000256" key="2">
    <source>
        <dbReference type="SAM" id="MobiDB-lite"/>
    </source>
</evidence>
<evidence type="ECO:0000313" key="3">
    <source>
        <dbReference type="EMBL" id="MFD2416026.1"/>
    </source>
</evidence>
<dbReference type="EMBL" id="JBHUKR010000004">
    <property type="protein sequence ID" value="MFD2416026.1"/>
    <property type="molecule type" value="Genomic_DNA"/>
</dbReference>
<feature type="region of interest" description="Disordered" evidence="2">
    <location>
        <begin position="116"/>
        <end position="161"/>
    </location>
</feature>
<keyword evidence="4" id="KW-1185">Reference proteome</keyword>
<proteinExistence type="predicted"/>
<accession>A0ABW5FMC5</accession>
<dbReference type="Pfam" id="PF02575">
    <property type="entry name" value="YbaB_DNA_bd"/>
    <property type="match status" value="1"/>
</dbReference>
<dbReference type="Gene3D" id="3.30.1310.10">
    <property type="entry name" value="Nucleoid-associated protein YbaB-like domain"/>
    <property type="match status" value="1"/>
</dbReference>
<dbReference type="SUPFAM" id="SSF82607">
    <property type="entry name" value="YbaB-like"/>
    <property type="match status" value="1"/>
</dbReference>
<dbReference type="InterPro" id="IPR004401">
    <property type="entry name" value="YbaB/EbfC"/>
</dbReference>
<evidence type="ECO:0000313" key="4">
    <source>
        <dbReference type="Proteomes" id="UP001597417"/>
    </source>
</evidence>
<feature type="coiled-coil region" evidence="1">
    <location>
        <begin position="16"/>
        <end position="43"/>
    </location>
</feature>
<dbReference type="Proteomes" id="UP001597417">
    <property type="component" value="Unassembled WGS sequence"/>
</dbReference>
<evidence type="ECO:0000256" key="1">
    <source>
        <dbReference type="SAM" id="Coils"/>
    </source>
</evidence>
<gene>
    <name evidence="3" type="ORF">ACFSXZ_06775</name>
</gene>
<comment type="caution">
    <text evidence="3">The sequence shown here is derived from an EMBL/GenBank/DDBJ whole genome shotgun (WGS) entry which is preliminary data.</text>
</comment>
<protein>
    <submittedName>
        <fullName evidence="3">YbaB/EbfC family nucleoid-associated protein</fullName>
    </submittedName>
</protein>
<organism evidence="3 4">
    <name type="scientific">Amycolatopsis pigmentata</name>
    <dbReference type="NCBI Taxonomy" id="450801"/>
    <lineage>
        <taxon>Bacteria</taxon>
        <taxon>Bacillati</taxon>
        <taxon>Actinomycetota</taxon>
        <taxon>Actinomycetes</taxon>
        <taxon>Pseudonocardiales</taxon>
        <taxon>Pseudonocardiaceae</taxon>
        <taxon>Amycolatopsis</taxon>
    </lineage>
</organism>
<name>A0ABW5FMC5_9PSEU</name>
<sequence>MTDSHHPGPVDPFTQFSAFTEELDGLRAKAEQVQEKIRNATATATARDGAVSVTVGPAGALVGLKFTSQAYRQPPETLAALVLSLARRAQRQVGGEVSRAYAELVGENSSAMSVLGEFLPAESEREDPESRERKNSSLPRPYRPSGQRRPAGDTDDYDTSW</sequence>
<dbReference type="InterPro" id="IPR036894">
    <property type="entry name" value="YbaB-like_sf"/>
</dbReference>